<protein>
    <submittedName>
        <fullName evidence="3">SDR family oxidoreductase</fullName>
    </submittedName>
</protein>
<evidence type="ECO:0000313" key="4">
    <source>
        <dbReference type="Proteomes" id="UP001595704"/>
    </source>
</evidence>
<name>A0ABV7ULC3_9HYPH</name>
<evidence type="ECO:0000256" key="1">
    <source>
        <dbReference type="ARBA" id="ARBA00022857"/>
    </source>
</evidence>
<proteinExistence type="predicted"/>
<dbReference type="InterPro" id="IPR036291">
    <property type="entry name" value="NAD(P)-bd_dom_sf"/>
</dbReference>
<comment type="caution">
    <text evidence="3">The sequence shown here is derived from an EMBL/GenBank/DDBJ whole genome shotgun (WGS) entry which is preliminary data.</text>
</comment>
<accession>A0ABV7ULC3</accession>
<keyword evidence="4" id="KW-1185">Reference proteome</keyword>
<dbReference type="EMBL" id="JBHRYC010000093">
    <property type="protein sequence ID" value="MFC3639351.1"/>
    <property type="molecule type" value="Genomic_DNA"/>
</dbReference>
<dbReference type="Pfam" id="PF13561">
    <property type="entry name" value="adh_short_C2"/>
    <property type="match status" value="1"/>
</dbReference>
<keyword evidence="1" id="KW-0521">NADP</keyword>
<dbReference type="Gene3D" id="3.40.50.720">
    <property type="entry name" value="NAD(P)-binding Rossmann-like Domain"/>
    <property type="match status" value="1"/>
</dbReference>
<dbReference type="InterPro" id="IPR002347">
    <property type="entry name" value="SDR_fam"/>
</dbReference>
<dbReference type="NCBIfam" id="NF005752">
    <property type="entry name" value="PRK07576.1"/>
    <property type="match status" value="1"/>
</dbReference>
<dbReference type="SUPFAM" id="SSF51735">
    <property type="entry name" value="NAD(P)-binding Rossmann-fold domains"/>
    <property type="match status" value="1"/>
</dbReference>
<evidence type="ECO:0000313" key="3">
    <source>
        <dbReference type="EMBL" id="MFC3639351.1"/>
    </source>
</evidence>
<dbReference type="RefSeq" id="WP_191319351.1">
    <property type="nucleotide sequence ID" value="NZ_BNCG01000007.1"/>
</dbReference>
<evidence type="ECO:0000256" key="2">
    <source>
        <dbReference type="ARBA" id="ARBA00023002"/>
    </source>
</evidence>
<reference evidence="4" key="1">
    <citation type="journal article" date="2019" name="Int. J. Syst. Evol. Microbiol.">
        <title>The Global Catalogue of Microorganisms (GCM) 10K type strain sequencing project: providing services to taxonomists for standard genome sequencing and annotation.</title>
        <authorList>
            <consortium name="The Broad Institute Genomics Platform"/>
            <consortium name="The Broad Institute Genome Sequencing Center for Infectious Disease"/>
            <person name="Wu L."/>
            <person name="Ma J."/>
        </authorList>
    </citation>
    <scope>NUCLEOTIDE SEQUENCE [LARGE SCALE GENOMIC DNA]</scope>
    <source>
        <strain evidence="4">KCTC 42282</strain>
    </source>
</reference>
<sequence>MSNVSFDFTGANVFVAGGTSGINLGIAMGFVLAGAQVGVLSRNPDKVAAAAQLLTDTGGRPASGYVADVRDPAAVSAAIAAFAAETGPVDCLVSGAAGNFRALAADLSPNGFRTVIDIDLNGTFHVMKAAYPHLRRPGASVINISAPQAGLATETQVHACAAKAGVDQVTRTLALEWGPEGIRVNSISPGFIAGTEGLARLGPDGDEQKVAAKLSRVIALRRLGEVADIADTAMFLASNAARYVSGVVLTVDGGAGMTGMARAMFASEG</sequence>
<dbReference type="PANTHER" id="PTHR43296">
    <property type="entry name" value="PEROXISOMAL 2,4-DIENOYL-COA REDUCTASE"/>
    <property type="match status" value="1"/>
</dbReference>
<dbReference type="Proteomes" id="UP001595704">
    <property type="component" value="Unassembled WGS sequence"/>
</dbReference>
<dbReference type="InterPro" id="IPR045017">
    <property type="entry name" value="DECR2-like"/>
</dbReference>
<keyword evidence="2" id="KW-0560">Oxidoreductase</keyword>
<dbReference type="PRINTS" id="PR00081">
    <property type="entry name" value="GDHRDH"/>
</dbReference>
<organism evidence="3 4">
    <name type="scientific">Camelimonas fluminis</name>
    <dbReference type="NCBI Taxonomy" id="1576911"/>
    <lineage>
        <taxon>Bacteria</taxon>
        <taxon>Pseudomonadati</taxon>
        <taxon>Pseudomonadota</taxon>
        <taxon>Alphaproteobacteria</taxon>
        <taxon>Hyphomicrobiales</taxon>
        <taxon>Chelatococcaceae</taxon>
        <taxon>Camelimonas</taxon>
    </lineage>
</organism>
<gene>
    <name evidence="3" type="ORF">ACFONL_18605</name>
</gene>
<dbReference type="PANTHER" id="PTHR43296:SF2">
    <property type="entry name" value="PEROXISOMAL 2,4-DIENOYL-COA REDUCTASE [(3E)-ENOYL-COA-PRODUCING]"/>
    <property type="match status" value="1"/>
</dbReference>